<dbReference type="Pfam" id="PF04390">
    <property type="entry name" value="LptE"/>
    <property type="match status" value="1"/>
</dbReference>
<dbReference type="RefSeq" id="WP_092116587.1">
    <property type="nucleotide sequence ID" value="NZ_FMXO01000002.1"/>
</dbReference>
<dbReference type="PROSITE" id="PS51257">
    <property type="entry name" value="PROKAR_LIPOPROTEIN"/>
    <property type="match status" value="1"/>
</dbReference>
<dbReference type="AlphaFoldDB" id="A0A1G6AH68"/>
<evidence type="ECO:0000313" key="1">
    <source>
        <dbReference type="EMBL" id="SDB07762.1"/>
    </source>
</evidence>
<dbReference type="GO" id="GO:0019867">
    <property type="term" value="C:outer membrane"/>
    <property type="evidence" value="ECO:0007669"/>
    <property type="project" value="InterPro"/>
</dbReference>
<organism evidence="1 2">
    <name type="scientific">Desulfonatronum thiosulfatophilum</name>
    <dbReference type="NCBI Taxonomy" id="617002"/>
    <lineage>
        <taxon>Bacteria</taxon>
        <taxon>Pseudomonadati</taxon>
        <taxon>Thermodesulfobacteriota</taxon>
        <taxon>Desulfovibrionia</taxon>
        <taxon>Desulfovibrionales</taxon>
        <taxon>Desulfonatronaceae</taxon>
        <taxon>Desulfonatronum</taxon>
    </lineage>
</organism>
<name>A0A1G6AH68_9BACT</name>
<dbReference type="OrthoDB" id="5459831at2"/>
<protein>
    <submittedName>
        <fullName evidence="1">Lipopolysaccharide-assembly</fullName>
    </submittedName>
</protein>
<dbReference type="Gene3D" id="3.30.160.150">
    <property type="entry name" value="Lipoprotein like domain"/>
    <property type="match status" value="1"/>
</dbReference>
<dbReference type="EMBL" id="FMXO01000002">
    <property type="protein sequence ID" value="SDB07762.1"/>
    <property type="molecule type" value="Genomic_DNA"/>
</dbReference>
<dbReference type="STRING" id="617002.SAMN05660653_00333"/>
<dbReference type="InterPro" id="IPR007485">
    <property type="entry name" value="LPS_assembly_LptE"/>
</dbReference>
<dbReference type="Proteomes" id="UP000198771">
    <property type="component" value="Unassembled WGS sequence"/>
</dbReference>
<reference evidence="1 2" key="1">
    <citation type="submission" date="2016-10" db="EMBL/GenBank/DDBJ databases">
        <authorList>
            <person name="de Groot N.N."/>
        </authorList>
    </citation>
    <scope>NUCLEOTIDE SEQUENCE [LARGE SCALE GENOMIC DNA]</scope>
    <source>
        <strain evidence="1 2">ASO4-2</strain>
    </source>
</reference>
<sequence>MLRTLFIPAIGLLLFVAGCGYHFSASAPINLPQNVTNIYIQDVDNPTLEAWIDPYLRARFRDEFTRRARINWVDGEAAQAAVTLRIIAYYTDTELSGARDQTLRERATVTMETEFRSMVDGSLIWSSGRITEHETFEAGTSDIAAGQRALENAIRRTADGLGADY</sequence>
<evidence type="ECO:0000313" key="2">
    <source>
        <dbReference type="Proteomes" id="UP000198771"/>
    </source>
</evidence>
<keyword evidence="2" id="KW-1185">Reference proteome</keyword>
<accession>A0A1G6AH68</accession>
<gene>
    <name evidence="1" type="ORF">SAMN05660653_00333</name>
</gene>
<proteinExistence type="predicted"/>
<dbReference type="GO" id="GO:0043165">
    <property type="term" value="P:Gram-negative-bacterium-type cell outer membrane assembly"/>
    <property type="evidence" value="ECO:0007669"/>
    <property type="project" value="InterPro"/>
</dbReference>